<keyword evidence="2" id="KW-1185">Reference proteome</keyword>
<comment type="caution">
    <text evidence="1">The sequence shown here is derived from an EMBL/GenBank/DDBJ whole genome shotgun (WGS) entry which is preliminary data.</text>
</comment>
<evidence type="ECO:0000313" key="1">
    <source>
        <dbReference type="EMBL" id="KAJ9052313.1"/>
    </source>
</evidence>
<proteinExistence type="predicted"/>
<dbReference type="EMBL" id="QTSX02006703">
    <property type="protein sequence ID" value="KAJ9052313.1"/>
    <property type="molecule type" value="Genomic_DNA"/>
</dbReference>
<name>A0ACC2RQK1_9FUNG</name>
<organism evidence="1 2">
    <name type="scientific">Entomophthora muscae</name>
    <dbReference type="NCBI Taxonomy" id="34485"/>
    <lineage>
        <taxon>Eukaryota</taxon>
        <taxon>Fungi</taxon>
        <taxon>Fungi incertae sedis</taxon>
        <taxon>Zoopagomycota</taxon>
        <taxon>Entomophthoromycotina</taxon>
        <taxon>Entomophthoromycetes</taxon>
        <taxon>Entomophthorales</taxon>
        <taxon>Entomophthoraceae</taxon>
        <taxon>Entomophthora</taxon>
    </lineage>
</organism>
<protein>
    <submittedName>
        <fullName evidence="1">Uncharacterized protein</fullName>
    </submittedName>
</protein>
<accession>A0ACC2RQK1</accession>
<evidence type="ECO:0000313" key="2">
    <source>
        <dbReference type="Proteomes" id="UP001165960"/>
    </source>
</evidence>
<gene>
    <name evidence="1" type="ORF">DSO57_1035451</name>
</gene>
<dbReference type="Proteomes" id="UP001165960">
    <property type="component" value="Unassembled WGS sequence"/>
</dbReference>
<reference evidence="1" key="1">
    <citation type="submission" date="2022-04" db="EMBL/GenBank/DDBJ databases">
        <title>Genome of the entomopathogenic fungus Entomophthora muscae.</title>
        <authorList>
            <person name="Elya C."/>
            <person name="Lovett B.R."/>
            <person name="Lee E."/>
            <person name="Macias A.M."/>
            <person name="Hajek A.E."/>
            <person name="De Bivort B.L."/>
            <person name="Kasson M.T."/>
            <person name="De Fine Licht H.H."/>
            <person name="Stajich J.E."/>
        </authorList>
    </citation>
    <scope>NUCLEOTIDE SEQUENCE</scope>
    <source>
        <strain evidence="1">Berkeley</strain>
    </source>
</reference>
<sequence length="150" mass="16637">MQDEMHSEHQEPYGSNTFPTTNNSQAPHASAELGTREIGAASAAMTNNFKSAALNVTQLYREAQIQQKRSYKLGYEQCLQDMANYVNNQLIAQNQHLSSGQSFPFISLSDLENFTTSKLSQLKAYPENSASGQIATDLAYDNANEDQNYS</sequence>